<sequence length="191" mass="21786">MKFLRDLAEESIRDRMQYPMTFVTGSESLSLRFKTLRANYETFQRAVDSGVRDWMRDDPYALADWGAIFTPIESAAWCELRSSGIPMWPQFPVGRFFVDFGNPAARIALECDGKAYHDAAKDAARDAELAQLGWRVLRAPGWRCARVMDSPNEAIAIDEDVDPAYAERYARETLAGLIEELTLHFQRRGLL</sequence>
<dbReference type="SUPFAM" id="SSF52980">
    <property type="entry name" value="Restriction endonuclease-like"/>
    <property type="match status" value="1"/>
</dbReference>
<reference evidence="2" key="2">
    <citation type="submission" date="2022-05" db="EMBL/GenBank/DDBJ databases">
        <authorList>
            <person name="Kunte H.-J."/>
        </authorList>
    </citation>
    <scope>NUCLEOTIDE SEQUENCE</scope>
    <source>
        <strain evidence="2">G5</strain>
    </source>
</reference>
<dbReference type="KEGG" id="ccam:M5D45_06575"/>
<gene>
    <name evidence="2" type="ORF">M5D45_06575</name>
</gene>
<name>A0AAE9I2U0_9BURK</name>
<dbReference type="Gene3D" id="3.40.960.10">
    <property type="entry name" value="VSR Endonuclease"/>
    <property type="match status" value="1"/>
</dbReference>
<evidence type="ECO:0000313" key="2">
    <source>
        <dbReference type="EMBL" id="URF05465.1"/>
    </source>
</evidence>
<accession>A0AAE9I2U0</accession>
<keyword evidence="2" id="KW-0540">Nuclease</keyword>
<reference evidence="2" key="1">
    <citation type="journal article" date="2022" name="Microbiol. Resour. Announc.">
        <title>Genome Sequence of Cupriavidus campinensis Strain G5, a Member of a Bacterial Consortium Capable of Polyethylene Degradation.</title>
        <authorList>
            <person name="Schneider B."/>
            <person name="Pfeiffer F."/>
            <person name="Dyall-Smith M."/>
            <person name="Kunte H.J."/>
        </authorList>
    </citation>
    <scope>NUCLEOTIDE SEQUENCE</scope>
    <source>
        <strain evidence="2">G5</strain>
    </source>
</reference>
<dbReference type="Proteomes" id="UP001056132">
    <property type="component" value="Chromosome 1"/>
</dbReference>
<dbReference type="EMBL" id="CP097330">
    <property type="protein sequence ID" value="URF05465.1"/>
    <property type="molecule type" value="Genomic_DNA"/>
</dbReference>
<proteinExistence type="predicted"/>
<dbReference type="InterPro" id="IPR007569">
    <property type="entry name" value="DUF559"/>
</dbReference>
<dbReference type="InterPro" id="IPR011335">
    <property type="entry name" value="Restrct_endonuc-II-like"/>
</dbReference>
<evidence type="ECO:0000259" key="1">
    <source>
        <dbReference type="Pfam" id="PF04480"/>
    </source>
</evidence>
<dbReference type="Pfam" id="PF04480">
    <property type="entry name" value="DUF559"/>
    <property type="match status" value="1"/>
</dbReference>
<feature type="domain" description="DUF559" evidence="1">
    <location>
        <begin position="72"/>
        <end position="139"/>
    </location>
</feature>
<evidence type="ECO:0000313" key="3">
    <source>
        <dbReference type="Proteomes" id="UP001056132"/>
    </source>
</evidence>
<dbReference type="AlphaFoldDB" id="A0AAE9I2U0"/>
<protein>
    <submittedName>
        <fullName evidence="2">Endonuclease domain-containing protein</fullName>
    </submittedName>
</protein>
<dbReference type="GO" id="GO:0004519">
    <property type="term" value="F:endonuclease activity"/>
    <property type="evidence" value="ECO:0007669"/>
    <property type="project" value="UniProtKB-KW"/>
</dbReference>
<keyword evidence="2" id="KW-0378">Hydrolase</keyword>
<organism evidence="2 3">
    <name type="scientific">Cupriavidus campinensis</name>
    <dbReference type="NCBI Taxonomy" id="151783"/>
    <lineage>
        <taxon>Bacteria</taxon>
        <taxon>Pseudomonadati</taxon>
        <taxon>Pseudomonadota</taxon>
        <taxon>Betaproteobacteria</taxon>
        <taxon>Burkholderiales</taxon>
        <taxon>Burkholderiaceae</taxon>
        <taxon>Cupriavidus</taxon>
    </lineage>
</organism>
<keyword evidence="2" id="KW-0255">Endonuclease</keyword>
<dbReference type="RefSeq" id="WP_250025222.1">
    <property type="nucleotide sequence ID" value="NZ_CP097330.1"/>
</dbReference>